<dbReference type="AlphaFoldDB" id="A0A922M9M1"/>
<sequence length="138" mass="14589">MRNITVEVPSTGVSASTQPPEEEDFLGETSSAYTAPPLEYSELDDYEDGTDDEDSFHAAEGLELDQLRAGNVSGAAPRGLRAVIVKHRFVTLSWQPPQDGDVAGNNIITSVYAHKEVSIAMSGDAGSEYVAAARGGTS</sequence>
<feature type="region of interest" description="Disordered" evidence="1">
    <location>
        <begin position="1"/>
        <end position="34"/>
    </location>
</feature>
<organism evidence="2 3">
    <name type="scientific">Spodoptera exigua</name>
    <name type="common">Beet armyworm</name>
    <name type="synonym">Noctua fulgens</name>
    <dbReference type="NCBI Taxonomy" id="7107"/>
    <lineage>
        <taxon>Eukaryota</taxon>
        <taxon>Metazoa</taxon>
        <taxon>Ecdysozoa</taxon>
        <taxon>Arthropoda</taxon>
        <taxon>Hexapoda</taxon>
        <taxon>Insecta</taxon>
        <taxon>Pterygota</taxon>
        <taxon>Neoptera</taxon>
        <taxon>Endopterygota</taxon>
        <taxon>Lepidoptera</taxon>
        <taxon>Glossata</taxon>
        <taxon>Ditrysia</taxon>
        <taxon>Noctuoidea</taxon>
        <taxon>Noctuidae</taxon>
        <taxon>Amphipyrinae</taxon>
        <taxon>Spodoptera</taxon>
    </lineage>
</organism>
<evidence type="ECO:0000256" key="1">
    <source>
        <dbReference type="SAM" id="MobiDB-lite"/>
    </source>
</evidence>
<proteinExistence type="predicted"/>
<evidence type="ECO:0000313" key="2">
    <source>
        <dbReference type="EMBL" id="KAH9632543.1"/>
    </source>
</evidence>
<comment type="caution">
    <text evidence="2">The sequence shown here is derived from an EMBL/GenBank/DDBJ whole genome shotgun (WGS) entry which is preliminary data.</text>
</comment>
<name>A0A922M9M1_SPOEX</name>
<protein>
    <submittedName>
        <fullName evidence="2">Uncharacterized protein</fullName>
    </submittedName>
</protein>
<dbReference type="Proteomes" id="UP000814243">
    <property type="component" value="Unassembled WGS sequence"/>
</dbReference>
<reference evidence="2" key="1">
    <citation type="journal article" date="2021" name="G3 (Bethesda)">
        <title>Genome and transcriptome analysis of the beet armyworm Spodoptera exigua reveals targets for pest control. .</title>
        <authorList>
            <person name="Simon S."/>
            <person name="Breeschoten T."/>
            <person name="Jansen H.J."/>
            <person name="Dirks R.P."/>
            <person name="Schranz M.E."/>
            <person name="Ros V.I.D."/>
        </authorList>
    </citation>
    <scope>NUCLEOTIDE SEQUENCE</scope>
    <source>
        <strain evidence="2">TB_SE_WUR_2020</strain>
    </source>
</reference>
<dbReference type="EMBL" id="JACEFF010000704">
    <property type="protein sequence ID" value="KAH9632543.1"/>
    <property type="molecule type" value="Genomic_DNA"/>
</dbReference>
<accession>A0A922M9M1</accession>
<gene>
    <name evidence="2" type="ORF">HF086_012350</name>
</gene>
<evidence type="ECO:0000313" key="3">
    <source>
        <dbReference type="Proteomes" id="UP000814243"/>
    </source>
</evidence>